<dbReference type="Pfam" id="PF00950">
    <property type="entry name" value="ABC-3"/>
    <property type="match status" value="1"/>
</dbReference>
<feature type="transmembrane region" description="Helical" evidence="15">
    <location>
        <begin position="6"/>
        <end position="29"/>
    </location>
</feature>
<keyword evidence="6" id="KW-0997">Cell inner membrane</keyword>
<evidence type="ECO:0000256" key="13">
    <source>
        <dbReference type="ARBA" id="ARBA00040080"/>
    </source>
</evidence>
<dbReference type="OrthoDB" id="9783937at2"/>
<evidence type="ECO:0000256" key="5">
    <source>
        <dbReference type="ARBA" id="ARBA00022475"/>
    </source>
</evidence>
<evidence type="ECO:0000256" key="9">
    <source>
        <dbReference type="ARBA" id="ARBA00022906"/>
    </source>
</evidence>
<feature type="transmembrane region" description="Helical" evidence="15">
    <location>
        <begin position="213"/>
        <end position="233"/>
    </location>
</feature>
<keyword evidence="17" id="KW-1185">Reference proteome</keyword>
<proteinExistence type="inferred from homology"/>
<name>A0A418Y0N1_9GAMM</name>
<dbReference type="InterPro" id="IPR001626">
    <property type="entry name" value="ABC_TroCD"/>
</dbReference>
<dbReference type="EMBL" id="QYYA01000002">
    <property type="protein sequence ID" value="RJG18817.1"/>
    <property type="molecule type" value="Genomic_DNA"/>
</dbReference>
<dbReference type="InterPro" id="IPR037294">
    <property type="entry name" value="ABC_BtuC-like"/>
</dbReference>
<feature type="transmembrane region" description="Helical" evidence="15">
    <location>
        <begin position="239"/>
        <end position="256"/>
    </location>
</feature>
<evidence type="ECO:0000256" key="6">
    <source>
        <dbReference type="ARBA" id="ARBA00022519"/>
    </source>
</evidence>
<dbReference type="GO" id="GO:0006829">
    <property type="term" value="P:zinc ion transport"/>
    <property type="evidence" value="ECO:0007669"/>
    <property type="project" value="UniProtKB-KW"/>
</dbReference>
<comment type="similarity">
    <text evidence="3 14">Belongs to the ABC-3 integral membrane protein family.</text>
</comment>
<evidence type="ECO:0000256" key="14">
    <source>
        <dbReference type="RuleBase" id="RU003943"/>
    </source>
</evidence>
<evidence type="ECO:0000313" key="17">
    <source>
        <dbReference type="Proteomes" id="UP000283734"/>
    </source>
</evidence>
<dbReference type="PANTHER" id="PTHR30477">
    <property type="entry name" value="ABC-TRANSPORTER METAL-BINDING PROTEIN"/>
    <property type="match status" value="1"/>
</dbReference>
<dbReference type="GO" id="GO:0043190">
    <property type="term" value="C:ATP-binding cassette (ABC) transporter complex"/>
    <property type="evidence" value="ECO:0007669"/>
    <property type="project" value="InterPro"/>
</dbReference>
<evidence type="ECO:0000313" key="16">
    <source>
        <dbReference type="EMBL" id="RJG18817.1"/>
    </source>
</evidence>
<evidence type="ECO:0000256" key="10">
    <source>
        <dbReference type="ARBA" id="ARBA00022989"/>
    </source>
</evidence>
<dbReference type="AlphaFoldDB" id="A0A418Y0N1"/>
<organism evidence="16 17">
    <name type="scientific">Alcanivorax profundi</name>
    <dbReference type="NCBI Taxonomy" id="2338368"/>
    <lineage>
        <taxon>Bacteria</taxon>
        <taxon>Pseudomonadati</taxon>
        <taxon>Pseudomonadota</taxon>
        <taxon>Gammaproteobacteria</taxon>
        <taxon>Oceanospirillales</taxon>
        <taxon>Alcanivoracaceae</taxon>
        <taxon>Alcanivorax</taxon>
    </lineage>
</organism>
<evidence type="ECO:0000256" key="3">
    <source>
        <dbReference type="ARBA" id="ARBA00008034"/>
    </source>
</evidence>
<evidence type="ECO:0000256" key="4">
    <source>
        <dbReference type="ARBA" id="ARBA00022448"/>
    </source>
</evidence>
<feature type="transmembrane region" description="Helical" evidence="15">
    <location>
        <begin position="170"/>
        <end position="201"/>
    </location>
</feature>
<keyword evidence="5" id="KW-1003">Cell membrane</keyword>
<keyword evidence="12 15" id="KW-0472">Membrane</keyword>
<dbReference type="RefSeq" id="WP_031226729.1">
    <property type="nucleotide sequence ID" value="NZ_CAXGPP010000001.1"/>
</dbReference>
<protein>
    <recommendedName>
        <fullName evidence="13">High-affinity zinc uptake system membrane protein ZnuB</fullName>
    </recommendedName>
</protein>
<dbReference type="GO" id="GO:0055085">
    <property type="term" value="P:transmembrane transport"/>
    <property type="evidence" value="ECO:0007669"/>
    <property type="project" value="InterPro"/>
</dbReference>
<keyword evidence="8" id="KW-0862">Zinc</keyword>
<dbReference type="PANTHER" id="PTHR30477:SF23">
    <property type="entry name" value="HIGH-AFFINITY ZINC UPTAKE SYSTEM MEMBRANE PROTEIN ZNUB"/>
    <property type="match status" value="1"/>
</dbReference>
<dbReference type="Proteomes" id="UP000283734">
    <property type="component" value="Unassembled WGS sequence"/>
</dbReference>
<evidence type="ECO:0000256" key="1">
    <source>
        <dbReference type="ARBA" id="ARBA00002313"/>
    </source>
</evidence>
<evidence type="ECO:0000256" key="2">
    <source>
        <dbReference type="ARBA" id="ARBA00004429"/>
    </source>
</evidence>
<feature type="transmembrane region" description="Helical" evidence="15">
    <location>
        <begin position="41"/>
        <end position="74"/>
    </location>
</feature>
<comment type="caution">
    <text evidence="16">The sequence shown here is derived from an EMBL/GenBank/DDBJ whole genome shotgun (WGS) entry which is preliminary data.</text>
</comment>
<dbReference type="SUPFAM" id="SSF81345">
    <property type="entry name" value="ABC transporter involved in vitamin B12 uptake, BtuC"/>
    <property type="match status" value="1"/>
</dbReference>
<dbReference type="FunFam" id="1.10.3470.10:FF:000002">
    <property type="entry name" value="Zinc ABC transporter permease subunit ZnuB"/>
    <property type="match status" value="1"/>
</dbReference>
<keyword evidence="11" id="KW-0406">Ion transport</keyword>
<evidence type="ECO:0000256" key="12">
    <source>
        <dbReference type="ARBA" id="ARBA00023136"/>
    </source>
</evidence>
<keyword evidence="10 15" id="KW-1133">Transmembrane helix</keyword>
<evidence type="ECO:0000256" key="11">
    <source>
        <dbReference type="ARBA" id="ARBA00023065"/>
    </source>
</evidence>
<sequence>MIELLLPPLLAGLAVALVSGPMGAFVVWRRMAFFGDTLAHGALLGAALGLALDISLYVGVVAMCLGLAAALTALQHQRQLASDTLLGIVAHTTLALGVIAISLQTGIQVDLFAYLFGDLLAVGWQEVVGLWAGALVILAMMVWQWRALLSITVNEELAQVEGVAVQRTRLLLMLLLALLIAGAIRTVGVLLITSLLVIPAASARRLTHTPAQMAIVASVLGTLSVLAGLTVSWFANTPVGPSIVVAASGLFMLTLLRKTS</sequence>
<gene>
    <name evidence="16" type="primary">znuB</name>
    <name evidence="16" type="ORF">D4A39_09140</name>
</gene>
<comment type="subcellular location">
    <subcellularLocation>
        <location evidence="2">Cell inner membrane</location>
        <topology evidence="2">Multi-pass membrane protein</topology>
    </subcellularLocation>
    <subcellularLocation>
        <location evidence="14">Cell membrane</location>
        <topology evidence="14">Multi-pass membrane protein</topology>
    </subcellularLocation>
</comment>
<comment type="function">
    <text evidence="1">Involved in the high-affinity zinc uptake transport system.</text>
</comment>
<evidence type="ECO:0000256" key="7">
    <source>
        <dbReference type="ARBA" id="ARBA00022692"/>
    </source>
</evidence>
<feature type="transmembrane region" description="Helical" evidence="15">
    <location>
        <begin position="128"/>
        <end position="145"/>
    </location>
</feature>
<keyword evidence="7 14" id="KW-0812">Transmembrane</keyword>
<reference evidence="16 17" key="1">
    <citation type="submission" date="2018-09" db="EMBL/GenBank/DDBJ databases">
        <title>Alcanivorax profundi sp. nov., isolated from 1000 m-depth seawater of the Mariana Trench.</title>
        <authorList>
            <person name="Liu J."/>
        </authorList>
    </citation>
    <scope>NUCLEOTIDE SEQUENCE [LARGE SCALE GENOMIC DNA]</scope>
    <source>
        <strain evidence="16 17">MTEO17</strain>
    </source>
</reference>
<keyword evidence="9" id="KW-0864">Zinc transport</keyword>
<evidence type="ECO:0000256" key="15">
    <source>
        <dbReference type="SAM" id="Phobius"/>
    </source>
</evidence>
<evidence type="ECO:0000256" key="8">
    <source>
        <dbReference type="ARBA" id="ARBA00022833"/>
    </source>
</evidence>
<dbReference type="NCBIfam" id="NF007089">
    <property type="entry name" value="PRK09543.1"/>
    <property type="match status" value="1"/>
</dbReference>
<dbReference type="Gene3D" id="1.10.3470.10">
    <property type="entry name" value="ABC transporter involved in vitamin B12 uptake, BtuC"/>
    <property type="match status" value="1"/>
</dbReference>
<accession>A0A418Y0N1</accession>
<dbReference type="GO" id="GO:0010043">
    <property type="term" value="P:response to zinc ion"/>
    <property type="evidence" value="ECO:0007669"/>
    <property type="project" value="TreeGrafter"/>
</dbReference>
<keyword evidence="4 14" id="KW-0813">Transport</keyword>
<feature type="transmembrane region" description="Helical" evidence="15">
    <location>
        <begin position="94"/>
        <end position="116"/>
    </location>
</feature>